<proteinExistence type="predicted"/>
<dbReference type="RefSeq" id="WP_197284583.1">
    <property type="nucleotide sequence ID" value="NZ_BBYR01000014.1"/>
</dbReference>
<accession>A0A0K8NXK0</accession>
<dbReference type="AlphaFoldDB" id="A0A0K8NXK0"/>
<keyword evidence="2" id="KW-0732">Signal</keyword>
<dbReference type="Proteomes" id="UP000037660">
    <property type="component" value="Unassembled WGS sequence"/>
</dbReference>
<feature type="region of interest" description="Disordered" evidence="1">
    <location>
        <begin position="37"/>
        <end position="57"/>
    </location>
</feature>
<keyword evidence="4" id="KW-1185">Reference proteome</keyword>
<reference evidence="4" key="1">
    <citation type="submission" date="2015-07" db="EMBL/GenBank/DDBJ databases">
        <title>Discovery of a poly(ethylene terephthalate assimilation.</title>
        <authorList>
            <person name="Yoshida S."/>
            <person name="Hiraga K."/>
            <person name="Takehana T."/>
            <person name="Taniguchi I."/>
            <person name="Yamaji H."/>
            <person name="Maeda Y."/>
            <person name="Toyohara K."/>
            <person name="Miyamoto K."/>
            <person name="Kimura Y."/>
            <person name="Oda K."/>
        </authorList>
    </citation>
    <scope>NUCLEOTIDE SEQUENCE [LARGE SCALE GENOMIC DNA]</scope>
    <source>
        <strain evidence="4">NBRC 110686 / TISTR 2288 / 201-F6</strain>
    </source>
</reference>
<evidence type="ECO:0000256" key="1">
    <source>
        <dbReference type="SAM" id="MobiDB-lite"/>
    </source>
</evidence>
<evidence type="ECO:0000313" key="3">
    <source>
        <dbReference type="EMBL" id="GAP35106.1"/>
    </source>
</evidence>
<protein>
    <submittedName>
        <fullName evidence="3">Uncharacterized protein</fullName>
    </submittedName>
</protein>
<organism evidence="3 4">
    <name type="scientific">Piscinibacter sakaiensis</name>
    <name type="common">Ideonella sakaiensis</name>
    <dbReference type="NCBI Taxonomy" id="1547922"/>
    <lineage>
        <taxon>Bacteria</taxon>
        <taxon>Pseudomonadati</taxon>
        <taxon>Pseudomonadota</taxon>
        <taxon>Betaproteobacteria</taxon>
        <taxon>Burkholderiales</taxon>
        <taxon>Sphaerotilaceae</taxon>
        <taxon>Piscinibacter</taxon>
    </lineage>
</organism>
<evidence type="ECO:0000313" key="4">
    <source>
        <dbReference type="Proteomes" id="UP000037660"/>
    </source>
</evidence>
<feature type="chain" id="PRO_5005513461" evidence="2">
    <location>
        <begin position="33"/>
        <end position="162"/>
    </location>
</feature>
<evidence type="ECO:0000256" key="2">
    <source>
        <dbReference type="SAM" id="SignalP"/>
    </source>
</evidence>
<comment type="caution">
    <text evidence="3">The sequence shown here is derived from an EMBL/GenBank/DDBJ whole genome shotgun (WGS) entry which is preliminary data.</text>
</comment>
<sequence>MPHLVERPEALRRGVAALGLALALALAGSAGAASPSAARPAVTGPAASRPAAVPGPATDAPAAAAAADWSVIGRQGLVRYVLVPAAAVADAAAYRVQIERLCEPERTCFLNFYANPAGAPLAVPLPDAIEREATATFRRSSKNGVERFQWRCRLQPVAADCF</sequence>
<gene>
    <name evidence="3" type="ORF">ISF6_0677</name>
</gene>
<reference evidence="3 4" key="2">
    <citation type="journal article" date="2016" name="Science">
        <title>A bacterium that degrades and assimilates poly(ethylene terephthalate).</title>
        <authorList>
            <person name="Yoshida S."/>
            <person name="Hiraga K."/>
            <person name="Takehana T."/>
            <person name="Taniguchi I."/>
            <person name="Yamaji H."/>
            <person name="Maeda Y."/>
            <person name="Toyohara K."/>
            <person name="Miyamoto K."/>
            <person name="Kimura Y."/>
            <person name="Oda K."/>
        </authorList>
    </citation>
    <scope>NUCLEOTIDE SEQUENCE [LARGE SCALE GENOMIC DNA]</scope>
    <source>
        <strain evidence="4">NBRC 110686 / TISTR 2288 / 201-F6</strain>
    </source>
</reference>
<name>A0A0K8NXK0_PISS1</name>
<dbReference type="EMBL" id="BBYR01000014">
    <property type="protein sequence ID" value="GAP35106.1"/>
    <property type="molecule type" value="Genomic_DNA"/>
</dbReference>
<feature type="signal peptide" evidence="2">
    <location>
        <begin position="1"/>
        <end position="32"/>
    </location>
</feature>